<protein>
    <submittedName>
        <fullName evidence="1">Uncharacterized protein</fullName>
    </submittedName>
</protein>
<accession>A0A6J5M084</accession>
<proteinExistence type="predicted"/>
<reference evidence="1" key="1">
    <citation type="submission" date="2020-04" db="EMBL/GenBank/DDBJ databases">
        <authorList>
            <person name="Chiriac C."/>
            <person name="Salcher M."/>
            <person name="Ghai R."/>
            <person name="Kavagutti S V."/>
        </authorList>
    </citation>
    <scope>NUCLEOTIDE SEQUENCE</scope>
</reference>
<gene>
    <name evidence="1" type="ORF">UFOVP403_8</name>
</gene>
<dbReference type="EMBL" id="LR796375">
    <property type="protein sequence ID" value="CAB4140235.1"/>
    <property type="molecule type" value="Genomic_DNA"/>
</dbReference>
<sequence>MDPRDPSHPLNSYTTDELLKVVGTRYESLVFIATQPKTKSAQDMTFLSVGHYHSCLGLVEIAKMMLTAGGPEDE</sequence>
<organism evidence="1">
    <name type="scientific">uncultured Caudovirales phage</name>
    <dbReference type="NCBI Taxonomy" id="2100421"/>
    <lineage>
        <taxon>Viruses</taxon>
        <taxon>Duplodnaviria</taxon>
        <taxon>Heunggongvirae</taxon>
        <taxon>Uroviricota</taxon>
        <taxon>Caudoviricetes</taxon>
        <taxon>Peduoviridae</taxon>
        <taxon>Maltschvirus</taxon>
        <taxon>Maltschvirus maltsch</taxon>
    </lineage>
</organism>
<evidence type="ECO:0000313" key="1">
    <source>
        <dbReference type="EMBL" id="CAB4140235.1"/>
    </source>
</evidence>
<name>A0A6J5M084_9CAUD</name>